<evidence type="ECO:0000256" key="1">
    <source>
        <dbReference type="SAM" id="MobiDB-lite"/>
    </source>
</evidence>
<feature type="compositionally biased region" description="Basic residues" evidence="1">
    <location>
        <begin position="86"/>
        <end position="98"/>
    </location>
</feature>
<evidence type="ECO:0000313" key="4">
    <source>
        <dbReference type="Proteomes" id="UP000327468"/>
    </source>
</evidence>
<proteinExistence type="predicted"/>
<organism evidence="3 4">
    <name type="scientific">Pangasianodon hypophthalmus</name>
    <name type="common">Striped catfish</name>
    <name type="synonym">Helicophagus hypophthalmus</name>
    <dbReference type="NCBI Taxonomy" id="310915"/>
    <lineage>
        <taxon>Eukaryota</taxon>
        <taxon>Metazoa</taxon>
        <taxon>Chordata</taxon>
        <taxon>Craniata</taxon>
        <taxon>Vertebrata</taxon>
        <taxon>Euteleostomi</taxon>
        <taxon>Actinopterygii</taxon>
        <taxon>Neopterygii</taxon>
        <taxon>Teleostei</taxon>
        <taxon>Ostariophysi</taxon>
        <taxon>Siluriformes</taxon>
        <taxon>Pangasiidae</taxon>
        <taxon>Pangasianodon</taxon>
    </lineage>
</organism>
<feature type="region of interest" description="Disordered" evidence="1">
    <location>
        <begin position="65"/>
        <end position="98"/>
    </location>
</feature>
<reference evidence="3 4" key="1">
    <citation type="submission" date="2019-06" db="EMBL/GenBank/DDBJ databases">
        <title>A chromosome-scale genome assembly of the striped catfish, Pangasianodon hypophthalmus.</title>
        <authorList>
            <person name="Wen M."/>
            <person name="Zahm M."/>
            <person name="Roques C."/>
            <person name="Cabau C."/>
            <person name="Klopp C."/>
            <person name="Donnadieu C."/>
            <person name="Jouanno E."/>
            <person name="Avarre J.-C."/>
            <person name="Campet M."/>
            <person name="Ha T.T.T."/>
            <person name="Dugue R."/>
            <person name="Lampietro C."/>
            <person name="Louis A."/>
            <person name="Herpin A."/>
            <person name="Echchiki A."/>
            <person name="Berthelot C."/>
            <person name="Parey E."/>
            <person name="Roest-Crollius H."/>
            <person name="Braasch I."/>
            <person name="Postlethwait J."/>
            <person name="Bobe J."/>
            <person name="Montfort J."/>
            <person name="Bouchez O."/>
            <person name="Begum T."/>
            <person name="Schartl M."/>
            <person name="Guiguen Y."/>
        </authorList>
    </citation>
    <scope>NUCLEOTIDE SEQUENCE [LARGE SCALE GENOMIC DNA]</scope>
    <source>
        <strain evidence="3 4">Indonesia</strain>
        <tissue evidence="3">Blood</tissue>
    </source>
</reference>
<dbReference type="AlphaFoldDB" id="A0A5N5PZX2"/>
<keyword evidence="2" id="KW-1133">Transmembrane helix</keyword>
<comment type="caution">
    <text evidence="3">The sequence shown here is derived from an EMBL/GenBank/DDBJ whole genome shotgun (WGS) entry which is preliminary data.</text>
</comment>
<sequence length="178" mass="18282">MLITTTVRGILTATKLGGGAVGSCDAPSLPPSLSFVFFSRESENNGARGGGAVGGAAARAERRHFSPNTSHAKSGASVGEHTPSKNAKKRGGAVKTSKKKNWGALKGTSVGFLFYSVRINIIIITIIIIISSSSSSRGIGMAATSSSSSSVIYRTRHRQGCGVGARSHAGVVFTRGCQ</sequence>
<dbReference type="EMBL" id="VFJC01000003">
    <property type="protein sequence ID" value="KAB5584526.1"/>
    <property type="molecule type" value="Genomic_DNA"/>
</dbReference>
<protein>
    <submittedName>
        <fullName evidence="3">Uncharacterized protein</fullName>
    </submittedName>
</protein>
<keyword evidence="2" id="KW-0812">Transmembrane</keyword>
<keyword evidence="2" id="KW-0472">Membrane</keyword>
<evidence type="ECO:0000313" key="3">
    <source>
        <dbReference type="EMBL" id="KAB5584526.1"/>
    </source>
</evidence>
<dbReference type="Proteomes" id="UP000327468">
    <property type="component" value="Chromosome 2"/>
</dbReference>
<name>A0A5N5PZX2_PANHP</name>
<keyword evidence="4" id="KW-1185">Reference proteome</keyword>
<gene>
    <name evidence="3" type="ORF">PHYPO_G00108550</name>
</gene>
<accession>A0A5N5PZX2</accession>
<feature type="transmembrane region" description="Helical" evidence="2">
    <location>
        <begin position="112"/>
        <end position="131"/>
    </location>
</feature>
<evidence type="ECO:0000256" key="2">
    <source>
        <dbReference type="SAM" id="Phobius"/>
    </source>
</evidence>